<comment type="similarity">
    <text evidence="2">In the central section; belongs to the CRISPR-associated helicase Cas3 family.</text>
</comment>
<evidence type="ECO:0000256" key="9">
    <source>
        <dbReference type="ARBA" id="ARBA00023118"/>
    </source>
</evidence>
<proteinExistence type="inferred from homology"/>
<keyword evidence="3" id="KW-0540">Nuclease</keyword>
<dbReference type="InterPro" id="IPR011545">
    <property type="entry name" value="DEAD/DEAH_box_helicase_dom"/>
</dbReference>
<dbReference type="PANTHER" id="PTHR47962">
    <property type="entry name" value="ATP-DEPENDENT HELICASE LHR-RELATED-RELATED"/>
    <property type="match status" value="1"/>
</dbReference>
<accession>A0ABU5ZNB8</accession>
<evidence type="ECO:0000256" key="4">
    <source>
        <dbReference type="ARBA" id="ARBA00022723"/>
    </source>
</evidence>
<evidence type="ECO:0000313" key="13">
    <source>
        <dbReference type="Proteomes" id="UP001310386"/>
    </source>
</evidence>
<evidence type="ECO:0000256" key="2">
    <source>
        <dbReference type="ARBA" id="ARBA00009046"/>
    </source>
</evidence>
<dbReference type="PANTHER" id="PTHR47962:SF5">
    <property type="entry name" value="ATP-DEPENDENT HELICASE LHR-RELATED"/>
    <property type="match status" value="1"/>
</dbReference>
<keyword evidence="8" id="KW-0067">ATP-binding</keyword>
<dbReference type="SUPFAM" id="SSF109604">
    <property type="entry name" value="HD-domain/PDEase-like"/>
    <property type="match status" value="1"/>
</dbReference>
<evidence type="ECO:0000256" key="8">
    <source>
        <dbReference type="ARBA" id="ARBA00022840"/>
    </source>
</evidence>
<comment type="caution">
    <text evidence="12">The sequence shown here is derived from an EMBL/GenBank/DDBJ whole genome shotgun (WGS) entry which is preliminary data.</text>
</comment>
<feature type="domain" description="Helicase ATP-binding" evidence="10">
    <location>
        <begin position="247"/>
        <end position="434"/>
    </location>
</feature>
<dbReference type="PROSITE" id="PS51643">
    <property type="entry name" value="HD_CAS3"/>
    <property type="match status" value="1"/>
</dbReference>
<dbReference type="PROSITE" id="PS51192">
    <property type="entry name" value="HELICASE_ATP_BIND_1"/>
    <property type="match status" value="1"/>
</dbReference>
<dbReference type="Pfam" id="PF22590">
    <property type="entry name" value="Cas3-like_C_2"/>
    <property type="match status" value="1"/>
</dbReference>
<evidence type="ECO:0000256" key="5">
    <source>
        <dbReference type="ARBA" id="ARBA00022741"/>
    </source>
</evidence>
<dbReference type="EMBL" id="JAYJLD010000066">
    <property type="protein sequence ID" value="MEB3104008.1"/>
    <property type="molecule type" value="Genomic_DNA"/>
</dbReference>
<dbReference type="NCBIfam" id="TIGR01587">
    <property type="entry name" value="cas3_core"/>
    <property type="match status" value="1"/>
</dbReference>
<dbReference type="InterPro" id="IPR054712">
    <property type="entry name" value="Cas3-like_dom"/>
</dbReference>
<reference evidence="12" key="1">
    <citation type="submission" date="2023-12" db="EMBL/GenBank/DDBJ databases">
        <title>Fervidustalea candida gen. nov., sp. nov., a novel member of the family Paenibacillaceae isolated from a geothermal area.</title>
        <authorList>
            <person name="Li W.-J."/>
            <person name="Jiao J.-Y."/>
            <person name="Chen Y."/>
        </authorList>
    </citation>
    <scope>NUCLEOTIDE SEQUENCE</scope>
    <source>
        <strain evidence="12">SYSU GA230002</strain>
    </source>
</reference>
<name>A0ABU5ZNB8_9BACL</name>
<sequence>MEYYAHSNDSNQFQLLKDHLFGVAELCKRNAEIFGAGDLGYLAGLLHDVGKYSNEFQQRIRGSQIRVDHSTAGAQWITQDDAVRQYLGKNHLHKYLARLIAHCIAGHHGGLKNYGTVDQEGTLAHRLSEPYRLAHVKDWSAAWNEVKLGEADLTAINQLFSTHSLTADKLAWRYAFLGRMLFSCLVDADTIDTKHFCQADESIPHAKPPGMNELLKRLESHMQRILEHSEPTPINQKRRQILEACNRQSNLTPRIFSLTVPTGGGKTLSSLSFALKHAVNHGQRRIIYVIPFTSIIEQNAKVFREAIGQDAVLEHHSNMNEDEYEENYGPEELRRLKLGTENWDAPVIVTTSVQFFESLFSNKRSKCRKLHNIANSVIIIDEAQSIPRGYMTPCLRALEELVESYKCTVVLCTATQPSWDSLGIGITEIMDDPSPNELMKDFKRVEVDIHNHLEAVSDEMVTDWLEEEEQILCIVNTRKHAKLLFDRMLERKLEGIYHLSGRMCARHRTEIFEEIRSRLKDNLPCRVVSTQLIEAGVDVDFPVVLRAMAGIDAIAQAAGRCNREGKLEVGKVVVFYPDKQGMPSKGWMKESAIEAQNVLTYRTEEPLSLECIQNYFERIHGICDGRVEQLTDAEQIIKLIRKKHNLEISYEDISDKFAFIDEIMQVVVIPYDQKAWDLINEMDTCMYPTGVIRKLQPYIVQIYRHELAEFLKRDLIRNREGVLYLTDPAYYHRQTGLLEAGDTAEHEVLIY</sequence>
<dbReference type="InterPro" id="IPR027417">
    <property type="entry name" value="P-loop_NTPase"/>
</dbReference>
<evidence type="ECO:0000256" key="1">
    <source>
        <dbReference type="ARBA" id="ARBA00006847"/>
    </source>
</evidence>
<dbReference type="Pfam" id="PF01966">
    <property type="entry name" value="HD"/>
    <property type="match status" value="1"/>
</dbReference>
<keyword evidence="4" id="KW-0479">Metal-binding</keyword>
<evidence type="ECO:0000256" key="6">
    <source>
        <dbReference type="ARBA" id="ARBA00022801"/>
    </source>
</evidence>
<dbReference type="RefSeq" id="WP_371756133.1">
    <property type="nucleotide sequence ID" value="NZ_JAYJLD010000066.1"/>
</dbReference>
<evidence type="ECO:0000259" key="11">
    <source>
        <dbReference type="PROSITE" id="PS51643"/>
    </source>
</evidence>
<dbReference type="InterPro" id="IPR038257">
    <property type="entry name" value="CRISPR-assoc_Cas3_HD_sf"/>
</dbReference>
<feature type="domain" description="HD Cas3-type" evidence="11">
    <location>
        <begin position="9"/>
        <end position="196"/>
    </location>
</feature>
<keyword evidence="6" id="KW-0378">Hydrolase</keyword>
<organism evidence="12 13">
    <name type="scientific">Ferviditalea candida</name>
    <dbReference type="NCBI Taxonomy" id="3108399"/>
    <lineage>
        <taxon>Bacteria</taxon>
        <taxon>Bacillati</taxon>
        <taxon>Bacillota</taxon>
        <taxon>Bacilli</taxon>
        <taxon>Bacillales</taxon>
        <taxon>Paenibacillaceae</taxon>
        <taxon>Ferviditalea</taxon>
    </lineage>
</organism>
<dbReference type="InterPro" id="IPR006474">
    <property type="entry name" value="Helicase_Cas3_CRISPR-ass_core"/>
</dbReference>
<keyword evidence="5" id="KW-0547">Nucleotide-binding</keyword>
<dbReference type="SUPFAM" id="SSF52540">
    <property type="entry name" value="P-loop containing nucleoside triphosphate hydrolases"/>
    <property type="match status" value="1"/>
</dbReference>
<gene>
    <name evidence="12" type="primary">cas3</name>
    <name evidence="12" type="ORF">VF724_20555</name>
</gene>
<dbReference type="NCBIfam" id="TIGR01596">
    <property type="entry name" value="cas3_HD"/>
    <property type="match status" value="1"/>
</dbReference>
<dbReference type="InterPro" id="IPR014001">
    <property type="entry name" value="Helicase_ATP-bd"/>
</dbReference>
<keyword evidence="9" id="KW-0051">Antiviral defense</keyword>
<dbReference type="SMART" id="SM00487">
    <property type="entry name" value="DEXDc"/>
    <property type="match status" value="1"/>
</dbReference>
<protein>
    <submittedName>
        <fullName evidence="12">CRISPR-associated helicase Cas3</fullName>
    </submittedName>
</protein>
<dbReference type="CDD" id="cd17930">
    <property type="entry name" value="DEXHc_cas3"/>
    <property type="match status" value="1"/>
</dbReference>
<evidence type="ECO:0000313" key="12">
    <source>
        <dbReference type="EMBL" id="MEB3104008.1"/>
    </source>
</evidence>
<dbReference type="InterPro" id="IPR006674">
    <property type="entry name" value="HD_domain"/>
</dbReference>
<dbReference type="Gene3D" id="1.10.3210.30">
    <property type="match status" value="1"/>
</dbReference>
<keyword evidence="7" id="KW-0347">Helicase</keyword>
<dbReference type="Pfam" id="PF00270">
    <property type="entry name" value="DEAD"/>
    <property type="match status" value="1"/>
</dbReference>
<evidence type="ECO:0000256" key="3">
    <source>
        <dbReference type="ARBA" id="ARBA00022722"/>
    </source>
</evidence>
<dbReference type="Gene3D" id="3.40.50.300">
    <property type="entry name" value="P-loop containing nucleotide triphosphate hydrolases"/>
    <property type="match status" value="2"/>
</dbReference>
<dbReference type="InterPro" id="IPR006483">
    <property type="entry name" value="CRISPR-assoc_Cas3_HD"/>
</dbReference>
<comment type="similarity">
    <text evidence="1">In the N-terminal section; belongs to the CRISPR-associated nuclease Cas3-HD family.</text>
</comment>
<evidence type="ECO:0000256" key="7">
    <source>
        <dbReference type="ARBA" id="ARBA00022806"/>
    </source>
</evidence>
<dbReference type="CDD" id="cd09641">
    <property type="entry name" value="Cas3''_I"/>
    <property type="match status" value="1"/>
</dbReference>
<keyword evidence="13" id="KW-1185">Reference proteome</keyword>
<dbReference type="Proteomes" id="UP001310386">
    <property type="component" value="Unassembled WGS sequence"/>
</dbReference>
<evidence type="ECO:0000259" key="10">
    <source>
        <dbReference type="PROSITE" id="PS51192"/>
    </source>
</evidence>
<dbReference type="InterPro" id="IPR052511">
    <property type="entry name" value="ATP-dep_Helicase"/>
</dbReference>